<evidence type="ECO:0000313" key="18">
    <source>
        <dbReference type="EMBL" id="MEN0643281.1"/>
    </source>
</evidence>
<name>A0ABU9VH96_9BACI</name>
<keyword evidence="14" id="KW-0812">Transmembrane</keyword>
<dbReference type="Gene3D" id="6.10.340.10">
    <property type="match status" value="1"/>
</dbReference>
<keyword evidence="14" id="KW-1133">Transmembrane helix</keyword>
<dbReference type="CDD" id="cd00082">
    <property type="entry name" value="HisKA"/>
    <property type="match status" value="1"/>
</dbReference>
<evidence type="ECO:0000256" key="9">
    <source>
        <dbReference type="ARBA" id="ARBA00022840"/>
    </source>
</evidence>
<evidence type="ECO:0000259" key="15">
    <source>
        <dbReference type="PROSITE" id="PS50109"/>
    </source>
</evidence>
<dbReference type="PROSITE" id="PS50110">
    <property type="entry name" value="RESPONSE_REGULATORY"/>
    <property type="match status" value="1"/>
</dbReference>
<dbReference type="PROSITE" id="PS50885">
    <property type="entry name" value="HAMP"/>
    <property type="match status" value="1"/>
</dbReference>
<protein>
    <recommendedName>
        <fullName evidence="3">histidine kinase</fullName>
        <ecNumber evidence="3">2.7.13.3</ecNumber>
    </recommendedName>
</protein>
<evidence type="ECO:0000256" key="12">
    <source>
        <dbReference type="PROSITE-ProRule" id="PRU00169"/>
    </source>
</evidence>
<dbReference type="Gene3D" id="1.10.287.130">
    <property type="match status" value="1"/>
</dbReference>
<keyword evidence="4" id="KW-1003">Cell membrane</keyword>
<evidence type="ECO:0000256" key="13">
    <source>
        <dbReference type="SAM" id="Coils"/>
    </source>
</evidence>
<proteinExistence type="predicted"/>
<evidence type="ECO:0000256" key="4">
    <source>
        <dbReference type="ARBA" id="ARBA00022475"/>
    </source>
</evidence>
<feature type="coiled-coil region" evidence="13">
    <location>
        <begin position="253"/>
        <end position="290"/>
    </location>
</feature>
<dbReference type="SMART" id="SM00304">
    <property type="entry name" value="HAMP"/>
    <property type="match status" value="1"/>
</dbReference>
<evidence type="ECO:0000256" key="5">
    <source>
        <dbReference type="ARBA" id="ARBA00022553"/>
    </source>
</evidence>
<evidence type="ECO:0000256" key="14">
    <source>
        <dbReference type="SAM" id="Phobius"/>
    </source>
</evidence>
<feature type="domain" description="HAMP" evidence="17">
    <location>
        <begin position="209"/>
        <end position="261"/>
    </location>
</feature>
<dbReference type="SMART" id="SM00387">
    <property type="entry name" value="HATPase_c"/>
    <property type="match status" value="1"/>
</dbReference>
<dbReference type="InterPro" id="IPR001789">
    <property type="entry name" value="Sig_transdc_resp-reg_receiver"/>
</dbReference>
<gene>
    <name evidence="18" type="ORF">MKY91_09000</name>
</gene>
<dbReference type="SUPFAM" id="SSF47384">
    <property type="entry name" value="Homodimeric domain of signal transducing histidine kinase"/>
    <property type="match status" value="1"/>
</dbReference>
<dbReference type="PROSITE" id="PS50109">
    <property type="entry name" value="HIS_KIN"/>
    <property type="match status" value="1"/>
</dbReference>
<dbReference type="Gene3D" id="3.30.450.40">
    <property type="match status" value="1"/>
</dbReference>
<dbReference type="CDD" id="cd06225">
    <property type="entry name" value="HAMP"/>
    <property type="match status" value="1"/>
</dbReference>
<evidence type="ECO:0000256" key="10">
    <source>
        <dbReference type="ARBA" id="ARBA00023012"/>
    </source>
</evidence>
<dbReference type="SMART" id="SM00388">
    <property type="entry name" value="HisKA"/>
    <property type="match status" value="1"/>
</dbReference>
<dbReference type="InterPro" id="IPR029016">
    <property type="entry name" value="GAF-like_dom_sf"/>
</dbReference>
<evidence type="ECO:0000256" key="1">
    <source>
        <dbReference type="ARBA" id="ARBA00000085"/>
    </source>
</evidence>
<feature type="domain" description="Histidine kinase" evidence="15">
    <location>
        <begin position="588"/>
        <end position="803"/>
    </location>
</feature>
<dbReference type="RefSeq" id="WP_343130232.1">
    <property type="nucleotide sequence ID" value="NZ_JBCITK010000001.1"/>
</dbReference>
<dbReference type="Pfam" id="PF00072">
    <property type="entry name" value="Response_reg"/>
    <property type="match status" value="1"/>
</dbReference>
<keyword evidence="8" id="KW-0418">Kinase</keyword>
<feature type="transmembrane region" description="Helical" evidence="14">
    <location>
        <begin position="12"/>
        <end position="35"/>
    </location>
</feature>
<dbReference type="Proteomes" id="UP001418796">
    <property type="component" value="Unassembled WGS sequence"/>
</dbReference>
<evidence type="ECO:0000256" key="11">
    <source>
        <dbReference type="ARBA" id="ARBA00023136"/>
    </source>
</evidence>
<dbReference type="InterPro" id="IPR011006">
    <property type="entry name" value="CheY-like_superfamily"/>
</dbReference>
<dbReference type="Gene3D" id="3.30.565.10">
    <property type="entry name" value="Histidine kinase-like ATPase, C-terminal domain"/>
    <property type="match status" value="1"/>
</dbReference>
<dbReference type="PANTHER" id="PTHR43547">
    <property type="entry name" value="TWO-COMPONENT HISTIDINE KINASE"/>
    <property type="match status" value="1"/>
</dbReference>
<evidence type="ECO:0000256" key="6">
    <source>
        <dbReference type="ARBA" id="ARBA00022679"/>
    </source>
</evidence>
<evidence type="ECO:0000259" key="16">
    <source>
        <dbReference type="PROSITE" id="PS50110"/>
    </source>
</evidence>
<evidence type="ECO:0000256" key="7">
    <source>
        <dbReference type="ARBA" id="ARBA00022741"/>
    </source>
</evidence>
<feature type="modified residue" description="4-aspartylphosphate" evidence="12">
    <location>
        <position position="871"/>
    </location>
</feature>
<dbReference type="Gene3D" id="3.30.450.20">
    <property type="entry name" value="PAS domain"/>
    <property type="match status" value="1"/>
</dbReference>
<dbReference type="EC" id="2.7.13.3" evidence="3"/>
<dbReference type="SUPFAM" id="SSF158472">
    <property type="entry name" value="HAMP domain-like"/>
    <property type="match status" value="1"/>
</dbReference>
<comment type="subcellular location">
    <subcellularLocation>
        <location evidence="2">Cell membrane</location>
        <topology evidence="2">Multi-pass membrane protein</topology>
    </subcellularLocation>
</comment>
<feature type="transmembrane region" description="Helical" evidence="14">
    <location>
        <begin position="185"/>
        <end position="204"/>
    </location>
</feature>
<dbReference type="Gene3D" id="3.40.50.2300">
    <property type="match status" value="1"/>
</dbReference>
<reference evidence="18 19" key="1">
    <citation type="submission" date="2024-03" db="EMBL/GenBank/DDBJ databases">
        <title>Bacilli Hybrid Assemblies.</title>
        <authorList>
            <person name="Kovac J."/>
        </authorList>
    </citation>
    <scope>NUCLEOTIDE SEQUENCE [LARGE SCALE GENOMIC DNA]</scope>
    <source>
        <strain evidence="18 19">FSL R7-0666</strain>
    </source>
</reference>
<dbReference type="SMART" id="SM00448">
    <property type="entry name" value="REC"/>
    <property type="match status" value="1"/>
</dbReference>
<dbReference type="SUPFAM" id="SSF55785">
    <property type="entry name" value="PYP-like sensor domain (PAS domain)"/>
    <property type="match status" value="1"/>
</dbReference>
<dbReference type="InterPro" id="IPR003660">
    <property type="entry name" value="HAMP_dom"/>
</dbReference>
<dbReference type="InterPro" id="IPR005467">
    <property type="entry name" value="His_kinase_dom"/>
</dbReference>
<dbReference type="InterPro" id="IPR003661">
    <property type="entry name" value="HisK_dim/P_dom"/>
</dbReference>
<dbReference type="InterPro" id="IPR003594">
    <property type="entry name" value="HATPase_dom"/>
</dbReference>
<dbReference type="GO" id="GO:0005524">
    <property type="term" value="F:ATP binding"/>
    <property type="evidence" value="ECO:0007669"/>
    <property type="project" value="UniProtKB-KW"/>
</dbReference>
<dbReference type="PANTHER" id="PTHR43547:SF2">
    <property type="entry name" value="HYBRID SIGNAL TRANSDUCTION HISTIDINE KINASE C"/>
    <property type="match status" value="1"/>
</dbReference>
<dbReference type="Pfam" id="PF00512">
    <property type="entry name" value="HisKA"/>
    <property type="match status" value="1"/>
</dbReference>
<keyword evidence="6" id="KW-0808">Transferase</keyword>
<dbReference type="EMBL" id="JBCITK010000001">
    <property type="protein sequence ID" value="MEN0643281.1"/>
    <property type="molecule type" value="Genomic_DNA"/>
</dbReference>
<accession>A0ABU9VH96</accession>
<evidence type="ECO:0000256" key="2">
    <source>
        <dbReference type="ARBA" id="ARBA00004651"/>
    </source>
</evidence>
<dbReference type="Pfam" id="PF00672">
    <property type="entry name" value="HAMP"/>
    <property type="match status" value="1"/>
</dbReference>
<keyword evidence="11 14" id="KW-0472">Membrane</keyword>
<dbReference type="InterPro" id="IPR003018">
    <property type="entry name" value="GAF"/>
</dbReference>
<evidence type="ECO:0000259" key="17">
    <source>
        <dbReference type="PROSITE" id="PS50885"/>
    </source>
</evidence>
<evidence type="ECO:0000256" key="3">
    <source>
        <dbReference type="ARBA" id="ARBA00012438"/>
    </source>
</evidence>
<keyword evidence="9 18" id="KW-0067">ATP-binding</keyword>
<evidence type="ECO:0000313" key="19">
    <source>
        <dbReference type="Proteomes" id="UP001418796"/>
    </source>
</evidence>
<keyword evidence="5 12" id="KW-0597">Phosphoprotein</keyword>
<dbReference type="SUPFAM" id="SSF52172">
    <property type="entry name" value="CheY-like"/>
    <property type="match status" value="1"/>
</dbReference>
<dbReference type="InterPro" id="IPR004358">
    <property type="entry name" value="Sig_transdc_His_kin-like_C"/>
</dbReference>
<sequence length="951" mass="108041">MNDYFKKSLNRQLVSFMAIIMLVITIIGSSFVYYVSVIQSNYIAEREVLVYKQDLAFQIDNSANQMFIHLRGYFAFQSLSEYASLMTQVESVNETIDEFNQLTLEADESQFIGSVEELISQVEGYIPQAVELINNNNVSEIREMGVSDGGALVNELTSLTASNLEQTNDKLATLSSDYTLANSTILWLIFGLIIVFIATLFLILRRIFTKIGNPLQGLTLASEQLAAGKEVHLIETDRNDEVGILSRTFNGMVLTLQEKEEELVAQNEELISQQEELEDQQEKLRSAFEETQMIRLVLEKYNRFNHTISVTLNKQELLDQIIDHMGALYPVERMGFVLLQGRKQSATRGISDKVIEELSANFQDGLGVLLKEKKSCHQVKRKSSKYEQGIAEEPVDVFDLYVPVYSSTKDLMAVFCCTRVGSDFSVEEQEELEGVMGHISIAIERVMLYEQTENDRELNQDMIDNVNEGIQFIDRDGALLRSNKLFREMFKFNLSADTQCNNYDTWKKECLKNVEKTEELASFFDHVLCASTDEVLTTRYKLSDGKTMIEVYAEPVYKDDIRKGTIIVHRDITKEYEVDQMKSELVSTVSHELRTPLSSILGFTELMIDRDLKPARQEKYLRTIHKETNRLTNLINDFLDLQRMESNVQSYNKSSFNVKELVIEVISKYEPMYKDHQFIIRDLANQTFVWADPNRIEQVLVNLVSNAVKFSPSGGHVEVVMVNRGTDLHIHVNDEGLGIPDTEIKKLFTKFHRIDNSDRRKIGGTGLGLPIVKEIMEAHGGSVSVKSELGTGSTFILSLPYDSQDSLLPISSISDDNGDRFRVAILEDDQSLALLLAEELKQSGFEVHHYLNPAVALERIRVQQIDAVVVDLMLGEGMDGWDFIKALKQVGETQHVPVFISSALNEVREKAKEFGVSKYLTKPYPPQELSQVIKKTLSSDKKIGQIIMPEE</sequence>
<comment type="caution">
    <text evidence="18">The sequence shown here is derived from an EMBL/GenBank/DDBJ whole genome shotgun (WGS) entry which is preliminary data.</text>
</comment>
<keyword evidence="7" id="KW-0547">Nucleotide-binding</keyword>
<keyword evidence="13" id="KW-0175">Coiled coil</keyword>
<dbReference type="SUPFAM" id="SSF55874">
    <property type="entry name" value="ATPase domain of HSP90 chaperone/DNA topoisomerase II/histidine kinase"/>
    <property type="match status" value="1"/>
</dbReference>
<keyword evidence="19" id="KW-1185">Reference proteome</keyword>
<keyword evidence="10" id="KW-0902">Two-component regulatory system</keyword>
<comment type="catalytic activity">
    <reaction evidence="1">
        <text>ATP + protein L-histidine = ADP + protein N-phospho-L-histidine.</text>
        <dbReference type="EC" id="2.7.13.3"/>
    </reaction>
</comment>
<dbReference type="PRINTS" id="PR00344">
    <property type="entry name" value="BCTRLSENSOR"/>
</dbReference>
<evidence type="ECO:0000256" key="8">
    <source>
        <dbReference type="ARBA" id="ARBA00022777"/>
    </source>
</evidence>
<dbReference type="InterPro" id="IPR036097">
    <property type="entry name" value="HisK_dim/P_sf"/>
</dbReference>
<dbReference type="Pfam" id="PF02518">
    <property type="entry name" value="HATPase_c"/>
    <property type="match status" value="1"/>
</dbReference>
<organism evidence="18 19">
    <name type="scientific">Alkalicoccobacillus gibsonii</name>
    <dbReference type="NCBI Taxonomy" id="79881"/>
    <lineage>
        <taxon>Bacteria</taxon>
        <taxon>Bacillati</taxon>
        <taxon>Bacillota</taxon>
        <taxon>Bacilli</taxon>
        <taxon>Bacillales</taxon>
        <taxon>Bacillaceae</taxon>
        <taxon>Alkalicoccobacillus</taxon>
    </lineage>
</organism>
<dbReference type="InterPro" id="IPR036890">
    <property type="entry name" value="HATPase_C_sf"/>
</dbReference>
<dbReference type="Pfam" id="PF13185">
    <property type="entry name" value="GAF_2"/>
    <property type="match status" value="1"/>
</dbReference>
<feature type="domain" description="Response regulatory" evidence="16">
    <location>
        <begin position="822"/>
        <end position="937"/>
    </location>
</feature>
<dbReference type="SUPFAM" id="SSF55781">
    <property type="entry name" value="GAF domain-like"/>
    <property type="match status" value="1"/>
</dbReference>
<dbReference type="InterPro" id="IPR035965">
    <property type="entry name" value="PAS-like_dom_sf"/>
</dbReference>